<keyword evidence="3" id="KW-1185">Reference proteome</keyword>
<sequence>MSSLCIFAMLLAVSLANLKDFPGNSDCDKSQKKLMYIYEERLNDCFAVRVNACDEKATARYYSLAQCIHKIAAVPRCAAGSLPRAHSDGDASCDSNDLEARRCPKGSVCKGNICCDANTETDYLMEKYITACDPGVKASRENGQILFSRNCSIDFCPEGAQCTMGRHFAFCCPPF</sequence>
<evidence type="ECO:0000313" key="3">
    <source>
        <dbReference type="Proteomes" id="UP001432322"/>
    </source>
</evidence>
<comment type="caution">
    <text evidence="2">The sequence shown here is derived from an EMBL/GenBank/DDBJ whole genome shotgun (WGS) entry which is preliminary data.</text>
</comment>
<accession>A0AAV5WJP8</accession>
<name>A0AAV5WJP8_9BILA</name>
<dbReference type="EMBL" id="BTSY01000006">
    <property type="protein sequence ID" value="GMT31217.1"/>
    <property type="molecule type" value="Genomic_DNA"/>
</dbReference>
<keyword evidence="1" id="KW-0732">Signal</keyword>
<evidence type="ECO:0000256" key="1">
    <source>
        <dbReference type="SAM" id="SignalP"/>
    </source>
</evidence>
<protein>
    <submittedName>
        <fullName evidence="2">Uncharacterized protein</fullName>
    </submittedName>
</protein>
<dbReference type="AlphaFoldDB" id="A0AAV5WJP8"/>
<dbReference type="PANTHER" id="PTHR47248:SF7">
    <property type="entry name" value="BPTI_KUNITZ INHIBITOR DOMAIN-CONTAINING PROTEIN"/>
    <property type="match status" value="1"/>
</dbReference>
<dbReference type="InterPro" id="IPR052861">
    <property type="entry name" value="BPTI/Kunitz_domain"/>
</dbReference>
<feature type="chain" id="PRO_5043551656" evidence="1">
    <location>
        <begin position="17"/>
        <end position="175"/>
    </location>
</feature>
<dbReference type="Proteomes" id="UP001432322">
    <property type="component" value="Unassembled WGS sequence"/>
</dbReference>
<reference evidence="2" key="1">
    <citation type="submission" date="2023-10" db="EMBL/GenBank/DDBJ databases">
        <title>Genome assembly of Pristionchus species.</title>
        <authorList>
            <person name="Yoshida K."/>
            <person name="Sommer R.J."/>
        </authorList>
    </citation>
    <scope>NUCLEOTIDE SEQUENCE</scope>
    <source>
        <strain evidence="2">RS5133</strain>
    </source>
</reference>
<proteinExistence type="predicted"/>
<feature type="signal peptide" evidence="1">
    <location>
        <begin position="1"/>
        <end position="16"/>
    </location>
</feature>
<gene>
    <name evidence="2" type="ORF">PFISCL1PPCAC_22514</name>
</gene>
<evidence type="ECO:0000313" key="2">
    <source>
        <dbReference type="EMBL" id="GMT31217.1"/>
    </source>
</evidence>
<organism evidence="2 3">
    <name type="scientific">Pristionchus fissidentatus</name>
    <dbReference type="NCBI Taxonomy" id="1538716"/>
    <lineage>
        <taxon>Eukaryota</taxon>
        <taxon>Metazoa</taxon>
        <taxon>Ecdysozoa</taxon>
        <taxon>Nematoda</taxon>
        <taxon>Chromadorea</taxon>
        <taxon>Rhabditida</taxon>
        <taxon>Rhabditina</taxon>
        <taxon>Diplogasteromorpha</taxon>
        <taxon>Diplogasteroidea</taxon>
        <taxon>Neodiplogasteridae</taxon>
        <taxon>Pristionchus</taxon>
    </lineage>
</organism>
<dbReference type="PANTHER" id="PTHR47248">
    <property type="entry name" value="PROTEIN CBG06772"/>
    <property type="match status" value="1"/>
</dbReference>